<dbReference type="EMBL" id="JAJSON010000025">
    <property type="protein sequence ID" value="MCG9972791.1"/>
    <property type="molecule type" value="Genomic_DNA"/>
</dbReference>
<gene>
    <name evidence="6" type="ORF">LU635_14165</name>
</gene>
<keyword evidence="7" id="KW-1185">Reference proteome</keyword>
<dbReference type="PROSITE" id="PS51257">
    <property type="entry name" value="PROKAR_LIPOPROTEIN"/>
    <property type="match status" value="1"/>
</dbReference>
<dbReference type="PROSITE" id="PS51352">
    <property type="entry name" value="THIOREDOXIN_2"/>
    <property type="match status" value="1"/>
</dbReference>
<dbReference type="InterPro" id="IPR036249">
    <property type="entry name" value="Thioredoxin-like_sf"/>
</dbReference>
<protein>
    <submittedName>
        <fullName evidence="6">TlpA family protein disulfide reductase</fullName>
    </submittedName>
</protein>
<dbReference type="RefSeq" id="WP_240100147.1">
    <property type="nucleotide sequence ID" value="NZ_JAJSON010000025.1"/>
</dbReference>
<dbReference type="AlphaFoldDB" id="A0A9X1UZJ4"/>
<evidence type="ECO:0000256" key="3">
    <source>
        <dbReference type="ARBA" id="ARBA00023157"/>
    </source>
</evidence>
<evidence type="ECO:0000256" key="2">
    <source>
        <dbReference type="ARBA" id="ARBA00022748"/>
    </source>
</evidence>
<keyword evidence="3" id="KW-1015">Disulfide bond</keyword>
<evidence type="ECO:0000313" key="7">
    <source>
        <dbReference type="Proteomes" id="UP001139344"/>
    </source>
</evidence>
<dbReference type="InterPro" id="IPR050553">
    <property type="entry name" value="Thioredoxin_ResA/DsbE_sf"/>
</dbReference>
<dbReference type="SUPFAM" id="SSF52833">
    <property type="entry name" value="Thioredoxin-like"/>
    <property type="match status" value="1"/>
</dbReference>
<dbReference type="CDD" id="cd02966">
    <property type="entry name" value="TlpA_like_family"/>
    <property type="match status" value="1"/>
</dbReference>
<dbReference type="InterPro" id="IPR017937">
    <property type="entry name" value="Thioredoxin_CS"/>
</dbReference>
<dbReference type="InterPro" id="IPR013766">
    <property type="entry name" value="Thioredoxin_domain"/>
</dbReference>
<evidence type="ECO:0000313" key="6">
    <source>
        <dbReference type="EMBL" id="MCG9972791.1"/>
    </source>
</evidence>
<keyword evidence="4" id="KW-0676">Redox-active center</keyword>
<proteinExistence type="predicted"/>
<dbReference type="GO" id="GO:0030313">
    <property type="term" value="C:cell envelope"/>
    <property type="evidence" value="ECO:0007669"/>
    <property type="project" value="UniProtKB-SubCell"/>
</dbReference>
<dbReference type="GO" id="GO:0016491">
    <property type="term" value="F:oxidoreductase activity"/>
    <property type="evidence" value="ECO:0007669"/>
    <property type="project" value="InterPro"/>
</dbReference>
<comment type="subcellular location">
    <subcellularLocation>
        <location evidence="1">Cell envelope</location>
    </subcellularLocation>
</comment>
<dbReference type="Proteomes" id="UP001139344">
    <property type="component" value="Unassembled WGS sequence"/>
</dbReference>
<organism evidence="6 7">
    <name type="scientific">Christiangramia crocea</name>
    <dbReference type="NCBI Taxonomy" id="2904124"/>
    <lineage>
        <taxon>Bacteria</taxon>
        <taxon>Pseudomonadati</taxon>
        <taxon>Bacteroidota</taxon>
        <taxon>Flavobacteriia</taxon>
        <taxon>Flavobacteriales</taxon>
        <taxon>Flavobacteriaceae</taxon>
        <taxon>Christiangramia</taxon>
    </lineage>
</organism>
<sequence length="401" mass="45473">MRTFPIKNTIGLILISLSLIACNSSIKISGKLEGAENKETKVYLIEPGSLKEVAASFFGKVIDSAVVNSDGYFKFHNLPKNEGPVLLEIVLKQPGRSPKYLQTGDPAKANYMPVIWQSGVPLKITAKMDEFQKSFAIEQPSEINKALLDLRDINQKAYQTYLAGKQWQIEDGSQLLEKEHAILQYQKKLIKFADSTQYLIPAMVALRWVSPEKDYERVPEFLVNQCNKWKEQQPGHPWVEQLCKVSKPSNLPVLVGDVFPNLRLPMITKDTISLKDQLGDKVTIIDLWASWCAPCRKENRNVLVPMWDEYHDQGLQIIGYGLESDESAWRAAAERDGANRWIQASDLQGDDAPFLKRIRVRTIPANFILDDKGVVIAKNVHGKDLMDLVERYIKRKQPGKL</sequence>
<evidence type="ECO:0000256" key="4">
    <source>
        <dbReference type="ARBA" id="ARBA00023284"/>
    </source>
</evidence>
<dbReference type="Gene3D" id="3.40.30.10">
    <property type="entry name" value="Glutaredoxin"/>
    <property type="match status" value="1"/>
</dbReference>
<dbReference type="PROSITE" id="PS00194">
    <property type="entry name" value="THIOREDOXIN_1"/>
    <property type="match status" value="1"/>
</dbReference>
<name>A0A9X1UZJ4_9FLAO</name>
<dbReference type="PANTHER" id="PTHR42852">
    <property type="entry name" value="THIOL:DISULFIDE INTERCHANGE PROTEIN DSBE"/>
    <property type="match status" value="1"/>
</dbReference>
<accession>A0A9X1UZJ4</accession>
<reference evidence="6" key="1">
    <citation type="submission" date="2021-12" db="EMBL/GenBank/DDBJ databases">
        <title>Description of Gramella crocea sp. nov., a new bacterium isolated from activated sludge.</title>
        <authorList>
            <person name="Zhang X."/>
        </authorList>
    </citation>
    <scope>NUCLEOTIDE SEQUENCE</scope>
    <source>
        <strain evidence="6">YB25</strain>
    </source>
</reference>
<feature type="domain" description="Thioredoxin" evidence="5">
    <location>
        <begin position="253"/>
        <end position="398"/>
    </location>
</feature>
<comment type="caution">
    <text evidence="6">The sequence shown here is derived from an EMBL/GenBank/DDBJ whole genome shotgun (WGS) entry which is preliminary data.</text>
</comment>
<dbReference type="GO" id="GO:0017004">
    <property type="term" value="P:cytochrome complex assembly"/>
    <property type="evidence" value="ECO:0007669"/>
    <property type="project" value="UniProtKB-KW"/>
</dbReference>
<keyword evidence="2" id="KW-0201">Cytochrome c-type biogenesis</keyword>
<evidence type="ECO:0000256" key="1">
    <source>
        <dbReference type="ARBA" id="ARBA00004196"/>
    </source>
</evidence>
<dbReference type="PANTHER" id="PTHR42852:SF6">
    <property type="entry name" value="THIOL:DISULFIDE INTERCHANGE PROTEIN DSBE"/>
    <property type="match status" value="1"/>
</dbReference>
<dbReference type="Pfam" id="PF08534">
    <property type="entry name" value="Redoxin"/>
    <property type="match status" value="1"/>
</dbReference>
<dbReference type="InterPro" id="IPR013740">
    <property type="entry name" value="Redoxin"/>
</dbReference>
<evidence type="ECO:0000259" key="5">
    <source>
        <dbReference type="PROSITE" id="PS51352"/>
    </source>
</evidence>